<organism evidence="2 3">
    <name type="scientific">Camellia sinensis</name>
    <name type="common">Tea plant</name>
    <name type="synonym">Thea sinensis</name>
    <dbReference type="NCBI Taxonomy" id="4442"/>
    <lineage>
        <taxon>Eukaryota</taxon>
        <taxon>Viridiplantae</taxon>
        <taxon>Streptophyta</taxon>
        <taxon>Embryophyta</taxon>
        <taxon>Tracheophyta</taxon>
        <taxon>Spermatophyta</taxon>
        <taxon>Magnoliopsida</taxon>
        <taxon>eudicotyledons</taxon>
        <taxon>Gunneridae</taxon>
        <taxon>Pentapetalae</taxon>
        <taxon>asterids</taxon>
        <taxon>Ericales</taxon>
        <taxon>Theaceae</taxon>
        <taxon>Camellia</taxon>
    </lineage>
</organism>
<dbReference type="Proteomes" id="UP000593564">
    <property type="component" value="Unassembled WGS sequence"/>
</dbReference>
<dbReference type="PANTHER" id="PTHR33710:SF64">
    <property type="entry name" value="ENDONUCLEASE_EXONUCLEASE_PHOSPHATASE DOMAIN-CONTAINING PROTEIN"/>
    <property type="match status" value="1"/>
</dbReference>
<name>A0A7J7G0U1_CAMSI</name>
<accession>A0A7J7G0U1</accession>
<comment type="caution">
    <text evidence="2">The sequence shown here is derived from an EMBL/GenBank/DDBJ whole genome shotgun (WGS) entry which is preliminary data.</text>
</comment>
<evidence type="ECO:0000313" key="3">
    <source>
        <dbReference type="Proteomes" id="UP000593564"/>
    </source>
</evidence>
<dbReference type="PANTHER" id="PTHR33710">
    <property type="entry name" value="BNAC02G09200D PROTEIN"/>
    <property type="match status" value="1"/>
</dbReference>
<feature type="compositionally biased region" description="Polar residues" evidence="1">
    <location>
        <begin position="94"/>
        <end position="105"/>
    </location>
</feature>
<evidence type="ECO:0000256" key="1">
    <source>
        <dbReference type="SAM" id="MobiDB-lite"/>
    </source>
</evidence>
<gene>
    <name evidence="2" type="ORF">HYC85_029055</name>
</gene>
<proteinExistence type="predicted"/>
<sequence length="464" mass="52692">MFGAELACPMDTMVEETPCDGGVNRGACAERPLIDLMEKADHFLNSNDERQKCIEQVYTPGFIRCMNEVSAGGGPGINLEVDLAHFEKQPVNCSPIHSNGSSSKPNVPASDNGGMGKVEKQGRIKRLLKDKNVDIKPKGQLYQMVMLEGYGKLKSLFPLPWCMGGDFNEISHISERVGCSRRDRGMKHLNEFIGNSELHDLPLHGRRYTWCNAQESEKWSRIDRILLSPEWMINFSMKLWGLPRLISDHCPLLMMEDTRDWGPKPFRFLNAWTLHTRFAQLFVSSWSDISFVGWSGYILAQKIKHLKQVLKSWNIQVFGNMASTIKSSEDELHALDITADERSLSDSEKARRREAKGELWKLYRMVEWMWHQKSRLNWDINEDKNSRFFHVVASSRQNRNLINSISVNGVSIEDPTGVRQQSLPLKFLGLPLGANPGRKSTWKPCCCSELGDLQTATTSLSTTS</sequence>
<feature type="region of interest" description="Disordered" evidence="1">
    <location>
        <begin position="94"/>
        <end position="116"/>
    </location>
</feature>
<dbReference type="InterPro" id="IPR036691">
    <property type="entry name" value="Endo/exonu/phosph_ase_sf"/>
</dbReference>
<dbReference type="EMBL" id="JACBKZ010000014">
    <property type="protein sequence ID" value="KAF5932884.1"/>
    <property type="molecule type" value="Genomic_DNA"/>
</dbReference>
<keyword evidence="3" id="KW-1185">Reference proteome</keyword>
<protein>
    <submittedName>
        <fullName evidence="2">Uncharacterized protein</fullName>
    </submittedName>
</protein>
<dbReference type="Gene3D" id="3.60.10.10">
    <property type="entry name" value="Endonuclease/exonuclease/phosphatase"/>
    <property type="match status" value="1"/>
</dbReference>
<reference evidence="2 3" key="2">
    <citation type="submission" date="2020-07" db="EMBL/GenBank/DDBJ databases">
        <title>Genome assembly of wild tea tree DASZ reveals pedigree and selection history of tea varieties.</title>
        <authorList>
            <person name="Zhang W."/>
        </authorList>
    </citation>
    <scope>NUCLEOTIDE SEQUENCE [LARGE SCALE GENOMIC DNA]</scope>
    <source>
        <strain evidence="3">cv. G240</strain>
        <tissue evidence="2">Leaf</tissue>
    </source>
</reference>
<dbReference type="AlphaFoldDB" id="A0A7J7G0U1"/>
<reference evidence="3" key="1">
    <citation type="journal article" date="2020" name="Nat. Commun.">
        <title>Genome assembly of wild tea tree DASZ reveals pedigree and selection history of tea varieties.</title>
        <authorList>
            <person name="Zhang W."/>
            <person name="Zhang Y."/>
            <person name="Qiu H."/>
            <person name="Guo Y."/>
            <person name="Wan H."/>
            <person name="Zhang X."/>
            <person name="Scossa F."/>
            <person name="Alseekh S."/>
            <person name="Zhang Q."/>
            <person name="Wang P."/>
            <person name="Xu L."/>
            <person name="Schmidt M.H."/>
            <person name="Jia X."/>
            <person name="Li D."/>
            <person name="Zhu A."/>
            <person name="Guo F."/>
            <person name="Chen W."/>
            <person name="Ni D."/>
            <person name="Usadel B."/>
            <person name="Fernie A.R."/>
            <person name="Wen W."/>
        </authorList>
    </citation>
    <scope>NUCLEOTIDE SEQUENCE [LARGE SCALE GENOMIC DNA]</scope>
    <source>
        <strain evidence="3">cv. G240</strain>
    </source>
</reference>
<evidence type="ECO:0000313" key="2">
    <source>
        <dbReference type="EMBL" id="KAF5932884.1"/>
    </source>
</evidence>
<dbReference type="SUPFAM" id="SSF56219">
    <property type="entry name" value="DNase I-like"/>
    <property type="match status" value="1"/>
</dbReference>